<keyword evidence="5" id="KW-1185">Reference proteome</keyword>
<dbReference type="OrthoDB" id="9803035at2"/>
<evidence type="ECO:0000313" key="5">
    <source>
        <dbReference type="Proteomes" id="UP000186156"/>
    </source>
</evidence>
<dbReference type="CDD" id="cd07989">
    <property type="entry name" value="LPLAT_AGPAT-like"/>
    <property type="match status" value="1"/>
</dbReference>
<dbReference type="SUPFAM" id="SSF69593">
    <property type="entry name" value="Glycerol-3-phosphate (1)-acyltransferase"/>
    <property type="match status" value="1"/>
</dbReference>
<dbReference type="STRING" id="252246.SAMN05421799_10812"/>
<name>A0A1N7NCL6_9BACL</name>
<keyword evidence="2 4" id="KW-0012">Acyltransferase</keyword>
<reference evidence="5" key="1">
    <citation type="submission" date="2017-01" db="EMBL/GenBank/DDBJ databases">
        <authorList>
            <person name="Varghese N."/>
            <person name="Submissions S."/>
        </authorList>
    </citation>
    <scope>NUCLEOTIDE SEQUENCE [LARGE SCALE GENOMIC DNA]</scope>
    <source>
        <strain evidence="5">DSM 16176</strain>
    </source>
</reference>
<proteinExistence type="predicted"/>
<protein>
    <submittedName>
        <fullName evidence="4">1-acyl-sn-glycerol-3-phosphate acyltransferase</fullName>
    </submittedName>
</protein>
<evidence type="ECO:0000259" key="3">
    <source>
        <dbReference type="SMART" id="SM00563"/>
    </source>
</evidence>
<evidence type="ECO:0000256" key="2">
    <source>
        <dbReference type="ARBA" id="ARBA00023315"/>
    </source>
</evidence>
<keyword evidence="1 4" id="KW-0808">Transferase</keyword>
<dbReference type="GO" id="GO:0006654">
    <property type="term" value="P:phosphatidic acid biosynthetic process"/>
    <property type="evidence" value="ECO:0007669"/>
    <property type="project" value="TreeGrafter"/>
</dbReference>
<dbReference type="InterPro" id="IPR002123">
    <property type="entry name" value="Plipid/glycerol_acylTrfase"/>
</dbReference>
<evidence type="ECO:0000313" key="4">
    <source>
        <dbReference type="EMBL" id="SIS95929.1"/>
    </source>
</evidence>
<gene>
    <name evidence="4" type="ORF">SAMN05421799_10812</name>
</gene>
<sequence length="201" mass="22635">MSGDTTDLPRTPFYRFARAVVTTFFHTCFRLRVEGIEQLPRQGGVIIASNHLSNFDPPLLGILVPRYIRFMGKAELFRIPVLRRIFVALGGFPIERGRVDRRAIRTAIDVLQRGTCLVMFPEGHRSRTGKLGPLQPGIVSIARKAGAVIQPVGIRGRYRLFQRIEVRFGTPIQVGDRTDAEILQNLRDQLMALCGQTELPL</sequence>
<dbReference type="Proteomes" id="UP000186156">
    <property type="component" value="Unassembled WGS sequence"/>
</dbReference>
<dbReference type="PANTHER" id="PTHR10434">
    <property type="entry name" value="1-ACYL-SN-GLYCEROL-3-PHOSPHATE ACYLTRANSFERASE"/>
    <property type="match status" value="1"/>
</dbReference>
<dbReference type="RefSeq" id="WP_076347584.1">
    <property type="nucleotide sequence ID" value="NZ_FTOO01000008.1"/>
</dbReference>
<dbReference type="GO" id="GO:0003841">
    <property type="term" value="F:1-acylglycerol-3-phosphate O-acyltransferase activity"/>
    <property type="evidence" value="ECO:0007669"/>
    <property type="project" value="TreeGrafter"/>
</dbReference>
<dbReference type="AlphaFoldDB" id="A0A1N7NCL6"/>
<dbReference type="SMART" id="SM00563">
    <property type="entry name" value="PlsC"/>
    <property type="match status" value="1"/>
</dbReference>
<accession>A0A1N7NCL6</accession>
<dbReference type="EMBL" id="FTOO01000008">
    <property type="protein sequence ID" value="SIS95929.1"/>
    <property type="molecule type" value="Genomic_DNA"/>
</dbReference>
<dbReference type="Pfam" id="PF01553">
    <property type="entry name" value="Acyltransferase"/>
    <property type="match status" value="1"/>
</dbReference>
<evidence type="ECO:0000256" key="1">
    <source>
        <dbReference type="ARBA" id="ARBA00022679"/>
    </source>
</evidence>
<organism evidence="4 5">
    <name type="scientific">Alicyclobacillus vulcanalis</name>
    <dbReference type="NCBI Taxonomy" id="252246"/>
    <lineage>
        <taxon>Bacteria</taxon>
        <taxon>Bacillati</taxon>
        <taxon>Bacillota</taxon>
        <taxon>Bacilli</taxon>
        <taxon>Bacillales</taxon>
        <taxon>Alicyclobacillaceae</taxon>
        <taxon>Alicyclobacillus</taxon>
    </lineage>
</organism>
<feature type="domain" description="Phospholipid/glycerol acyltransferase" evidence="3">
    <location>
        <begin position="45"/>
        <end position="157"/>
    </location>
</feature>
<dbReference type="PANTHER" id="PTHR10434:SF11">
    <property type="entry name" value="1-ACYL-SN-GLYCEROL-3-PHOSPHATE ACYLTRANSFERASE"/>
    <property type="match status" value="1"/>
</dbReference>